<sequence length="347" mass="33922">MPPRLTGGGPRTARGRSAWKPILGAALGAAAARLAYAVLTRPRAHGATGTAGGAPAGASAAPGRRAPRPGGAWTRTNFRGEPVTLLEGPALAIGTCAGAALVPGQPLRLRTAAVIAGAGAAAFGGYDDLSGSGDSRGFKGHLGALARGEVTTGAVKLLGIGAVGLAAAAAVDRRPADVLVNGALIAGSANLANLFDLRPGRAVKVGLLAGAPALADPVAGAVAGPALGAAAALLPEDLGERAMLGDAGANALGAVLGVAAAARLPRGARLGLLAGVAALTAASEAVSFTKVISATPPLRRLDELGRRPASVPAPRRPALPADLLAEPLEPESVDVVGVIEPERLRRS</sequence>
<dbReference type="RefSeq" id="WP_246334266.1">
    <property type="nucleotide sequence ID" value="NZ_BAAAYY010000033.1"/>
</dbReference>
<protein>
    <recommendedName>
        <fullName evidence="4">UDP-N-acetylmuramyl pentapeptide phosphotransferase/UDP-N-acetylglucosamine-1-phosphate transferase</fullName>
    </recommendedName>
</protein>
<dbReference type="EMBL" id="JACCCC010000001">
    <property type="protein sequence ID" value="NYE46599.1"/>
    <property type="molecule type" value="Genomic_DNA"/>
</dbReference>
<accession>A0A852TRG8</accession>
<dbReference type="Proteomes" id="UP000589036">
    <property type="component" value="Unassembled WGS sequence"/>
</dbReference>
<reference evidence="2 3" key="1">
    <citation type="submission" date="2020-07" db="EMBL/GenBank/DDBJ databases">
        <title>Sequencing the genomes of 1000 actinobacteria strains.</title>
        <authorList>
            <person name="Klenk H.-P."/>
        </authorList>
    </citation>
    <scope>NUCLEOTIDE SEQUENCE [LARGE SCALE GENOMIC DNA]</scope>
    <source>
        <strain evidence="2 3">CXB654</strain>
    </source>
</reference>
<feature type="compositionally biased region" description="Low complexity" evidence="1">
    <location>
        <begin position="56"/>
        <end position="72"/>
    </location>
</feature>
<evidence type="ECO:0008006" key="4">
    <source>
        <dbReference type="Google" id="ProtNLM"/>
    </source>
</evidence>
<organism evidence="2 3">
    <name type="scientific">Spinactinospora alkalitolerans</name>
    <dbReference type="NCBI Taxonomy" id="687207"/>
    <lineage>
        <taxon>Bacteria</taxon>
        <taxon>Bacillati</taxon>
        <taxon>Actinomycetota</taxon>
        <taxon>Actinomycetes</taxon>
        <taxon>Streptosporangiales</taxon>
        <taxon>Nocardiopsidaceae</taxon>
        <taxon>Spinactinospora</taxon>
    </lineage>
</organism>
<keyword evidence="3" id="KW-1185">Reference proteome</keyword>
<evidence type="ECO:0000313" key="2">
    <source>
        <dbReference type="EMBL" id="NYE46599.1"/>
    </source>
</evidence>
<gene>
    <name evidence="2" type="ORF">HDA32_001719</name>
</gene>
<proteinExistence type="predicted"/>
<evidence type="ECO:0000256" key="1">
    <source>
        <dbReference type="SAM" id="MobiDB-lite"/>
    </source>
</evidence>
<name>A0A852TRG8_9ACTN</name>
<feature type="region of interest" description="Disordered" evidence="1">
    <location>
        <begin position="45"/>
        <end position="77"/>
    </location>
</feature>
<evidence type="ECO:0000313" key="3">
    <source>
        <dbReference type="Proteomes" id="UP000589036"/>
    </source>
</evidence>
<dbReference type="AlphaFoldDB" id="A0A852TRG8"/>
<comment type="caution">
    <text evidence="2">The sequence shown here is derived from an EMBL/GenBank/DDBJ whole genome shotgun (WGS) entry which is preliminary data.</text>
</comment>